<protein>
    <submittedName>
        <fullName evidence="1">Uncharacterized protein</fullName>
    </submittedName>
</protein>
<name>B0XRU5_ASPFC</name>
<keyword evidence="2" id="KW-1185">Reference proteome</keyword>
<reference evidence="1 2" key="1">
    <citation type="journal article" date="2008" name="PLoS Genet.">
        <title>Genomic islands in the pathogenic filamentous fungus Aspergillus fumigatus.</title>
        <authorList>
            <person name="Fedorova N.D."/>
            <person name="Khaldi N."/>
            <person name="Joardar V.S."/>
            <person name="Maiti R."/>
            <person name="Amedeo P."/>
            <person name="Anderson M.J."/>
            <person name="Crabtree J."/>
            <person name="Silva J.C."/>
            <person name="Badger J.H."/>
            <person name="Albarraq A."/>
            <person name="Angiuoli S."/>
            <person name="Bussey H."/>
            <person name="Bowyer P."/>
            <person name="Cotty P.J."/>
            <person name="Dyer P.S."/>
            <person name="Egan A."/>
            <person name="Galens K."/>
            <person name="Fraser-Liggett C.M."/>
            <person name="Haas B.J."/>
            <person name="Inman J.M."/>
            <person name="Kent R."/>
            <person name="Lemieux S."/>
            <person name="Malavazi I."/>
            <person name="Orvis J."/>
            <person name="Roemer T."/>
            <person name="Ronning C.M."/>
            <person name="Sundaram J.P."/>
            <person name="Sutton G."/>
            <person name="Turner G."/>
            <person name="Venter J.C."/>
            <person name="White O.R."/>
            <person name="Whitty B.R."/>
            <person name="Youngman P."/>
            <person name="Wolfe K.H."/>
            <person name="Goldman G.H."/>
            <person name="Wortman J.R."/>
            <person name="Jiang B."/>
            <person name="Denning D.W."/>
            <person name="Nierman W.C."/>
        </authorList>
    </citation>
    <scope>NUCLEOTIDE SEQUENCE [LARGE SCALE GENOMIC DNA]</scope>
    <source>
        <strain evidence="2">CBS 144.89 / FGSC A1163 / CEA10</strain>
    </source>
</reference>
<proteinExistence type="predicted"/>
<dbReference type="EMBL" id="DS499595">
    <property type="protein sequence ID" value="EDP54431.1"/>
    <property type="molecule type" value="Genomic_DNA"/>
</dbReference>
<evidence type="ECO:0000313" key="1">
    <source>
        <dbReference type="EMBL" id="EDP54431.1"/>
    </source>
</evidence>
<evidence type="ECO:0000313" key="2">
    <source>
        <dbReference type="Proteomes" id="UP000001699"/>
    </source>
</evidence>
<dbReference type="HOGENOM" id="CLU_1365967_0_0_1"/>
<gene>
    <name evidence="1" type="ORF">AFUB_024870</name>
</gene>
<dbReference type="VEuPathDB" id="FungiDB:AFUB_024870"/>
<dbReference type="Proteomes" id="UP000001699">
    <property type="component" value="Unassembled WGS sequence"/>
</dbReference>
<dbReference type="AlphaFoldDB" id="B0XRU5"/>
<accession>B0XRU5</accession>
<organism evidence="1 2">
    <name type="scientific">Aspergillus fumigatus (strain CBS 144.89 / FGSC A1163 / CEA10)</name>
    <name type="common">Neosartorya fumigata</name>
    <dbReference type="NCBI Taxonomy" id="451804"/>
    <lineage>
        <taxon>Eukaryota</taxon>
        <taxon>Fungi</taxon>
        <taxon>Dikarya</taxon>
        <taxon>Ascomycota</taxon>
        <taxon>Pezizomycotina</taxon>
        <taxon>Eurotiomycetes</taxon>
        <taxon>Eurotiomycetidae</taxon>
        <taxon>Eurotiales</taxon>
        <taxon>Aspergillaceae</taxon>
        <taxon>Aspergillus</taxon>
        <taxon>Aspergillus subgen. Fumigati</taxon>
    </lineage>
</organism>
<sequence>MMQRPLFIVMKRPVLPEDRDIEHVTMHPGRTRAFGRSIPVIRKRQDNSAESAAWKFFSASLGTSAPSLPFCLALVFLRFASLLLPHSLTQLSTHLIHPHLLHHLIHPAFDAVLSFLIRSLANRPPPQRLGSDFTCLSLSRRTICWFLSQLPEKATQRKESVANLSMYSSCVRDFEHHLPLKLQQFRSELKPCSIHSKSCG</sequence>